<feature type="disulfide bond" evidence="7">
    <location>
        <begin position="114"/>
        <end position="127"/>
    </location>
</feature>
<accession>A0A814UTN2</accession>
<dbReference type="InterPro" id="IPR046791">
    <property type="entry name" value="Polycystin_dom"/>
</dbReference>
<evidence type="ECO:0000256" key="6">
    <source>
        <dbReference type="ARBA" id="ARBA00023180"/>
    </source>
</evidence>
<dbReference type="PRINTS" id="PR01433">
    <property type="entry name" value="POLYCYSTIN2"/>
</dbReference>
<evidence type="ECO:0000256" key="8">
    <source>
        <dbReference type="SAM" id="Phobius"/>
    </source>
</evidence>
<evidence type="ECO:0000259" key="10">
    <source>
        <dbReference type="Pfam" id="PF20519"/>
    </source>
</evidence>
<dbReference type="InterPro" id="IPR003915">
    <property type="entry name" value="PKD_2"/>
</dbReference>
<feature type="transmembrane region" description="Helical" evidence="8">
    <location>
        <begin position="267"/>
        <end position="292"/>
    </location>
</feature>
<dbReference type="Proteomes" id="UP000663891">
    <property type="component" value="Unassembled WGS sequence"/>
</dbReference>
<dbReference type="GO" id="GO:0050982">
    <property type="term" value="P:detection of mechanical stimulus"/>
    <property type="evidence" value="ECO:0007669"/>
    <property type="project" value="TreeGrafter"/>
</dbReference>
<feature type="domain" description="Polycystin cation channel PKD1/PKD2" evidence="9">
    <location>
        <begin position="263"/>
        <end position="482"/>
    </location>
</feature>
<evidence type="ECO:0000256" key="1">
    <source>
        <dbReference type="ARBA" id="ARBA00004141"/>
    </source>
</evidence>
<evidence type="ECO:0000256" key="5">
    <source>
        <dbReference type="ARBA" id="ARBA00023136"/>
    </source>
</evidence>
<keyword evidence="5 8" id="KW-0472">Membrane</keyword>
<dbReference type="InterPro" id="IPR051223">
    <property type="entry name" value="Polycystin"/>
</dbReference>
<dbReference type="OrthoDB" id="444119at2759"/>
<evidence type="ECO:0000313" key="12">
    <source>
        <dbReference type="Proteomes" id="UP000663891"/>
    </source>
</evidence>
<protein>
    <submittedName>
        <fullName evidence="11">Uncharacterized protein</fullName>
    </submittedName>
</protein>
<keyword evidence="6" id="KW-0325">Glycoprotein</keyword>
<dbReference type="GO" id="GO:0005509">
    <property type="term" value="F:calcium ion binding"/>
    <property type="evidence" value="ECO:0007669"/>
    <property type="project" value="InterPro"/>
</dbReference>
<dbReference type="PANTHER" id="PTHR10877">
    <property type="entry name" value="POLYCYSTIN FAMILY MEMBER"/>
    <property type="match status" value="1"/>
</dbReference>
<feature type="transmembrane region" description="Helical" evidence="8">
    <location>
        <begin position="457"/>
        <end position="482"/>
    </location>
</feature>
<evidence type="ECO:0000256" key="2">
    <source>
        <dbReference type="ARBA" id="ARBA00007200"/>
    </source>
</evidence>
<sequence length="589" mass="69516">MWKYIGKIFINLTFVTVLYLVSYTNLDTNAAFQLQHLSQFFFNRHNLTRNFQEIISFDDYWKWLHTCFTPNIRAESWYNGDPVENMTDFLNDKTTRIIGWATMRQLRLKLNAYCKIPVITRPFISSCKGKYSIFNEDAYSYAPGWVSSTNVSYPTSIKNAFIYRTSAELDSYVYVGDHGTYGSGGYVYEFRGNLNELQENLTLLRQLSWLDEKSRAVMIQLNLYNPNVNFFTSVTLLTEIIETGEVFPSAYIEPMQMYTEFNDFSSIFYLIIASIYILFIIYFTICECYSIYKLKKKYFRQIRSYIEWGIIICSWTGVGVYIWRYDEANRIGNYFRYTNGTQYINLQFATYVNNLLTFLLGFCCFFGTVRLLQLFDIYPRINIFSRTLRRAFKDLVSFSIMYFLLFSAFAILFYLLFVSDMESCSTIILTSNMLFQMILLKFDTSDLLQADAFLGPFVFTLFIYFCVFIGYTMFIVIINIHFRFIRRETIRQELHSPNIPLFIIKDIAKRLGFKKGTVTPLPQPISIVIHSKHKTPVEQLPDKFKKLIIAIDKIYPTHTESDITENNQITTTSAFNTQRKRRRKRHVIY</sequence>
<feature type="transmembrane region" description="Helical" evidence="8">
    <location>
        <begin position="395"/>
        <end position="417"/>
    </location>
</feature>
<dbReference type="PANTHER" id="PTHR10877:SF150">
    <property type="entry name" value="REJ DOMAIN-CONTAINING PROTEIN"/>
    <property type="match status" value="1"/>
</dbReference>
<comment type="subcellular location">
    <subcellularLocation>
        <location evidence="1">Membrane</location>
        <topology evidence="1">Multi-pass membrane protein</topology>
    </subcellularLocation>
</comment>
<dbReference type="Pfam" id="PF20519">
    <property type="entry name" value="Polycystin_dom"/>
    <property type="match status" value="1"/>
</dbReference>
<gene>
    <name evidence="11" type="ORF">VCS650_LOCUS24454</name>
</gene>
<keyword evidence="4 8" id="KW-1133">Transmembrane helix</keyword>
<name>A0A814UTN2_9BILA</name>
<feature type="transmembrane region" description="Helical" evidence="8">
    <location>
        <begin position="355"/>
        <end position="375"/>
    </location>
</feature>
<keyword evidence="3 8" id="KW-0812">Transmembrane</keyword>
<dbReference type="Pfam" id="PF08016">
    <property type="entry name" value="PKD_channel"/>
    <property type="match status" value="1"/>
</dbReference>
<proteinExistence type="inferred from homology"/>
<dbReference type="GO" id="GO:0016020">
    <property type="term" value="C:membrane"/>
    <property type="evidence" value="ECO:0007669"/>
    <property type="project" value="UniProtKB-SubCell"/>
</dbReference>
<comment type="caution">
    <text evidence="11">The sequence shown here is derived from an EMBL/GenBank/DDBJ whole genome shotgun (WGS) entry which is preliminary data.</text>
</comment>
<dbReference type="EMBL" id="CAJNON010000300">
    <property type="protein sequence ID" value="CAF1180393.1"/>
    <property type="molecule type" value="Genomic_DNA"/>
</dbReference>
<reference evidence="11" key="1">
    <citation type="submission" date="2021-02" db="EMBL/GenBank/DDBJ databases">
        <authorList>
            <person name="Nowell W R."/>
        </authorList>
    </citation>
    <scope>NUCLEOTIDE SEQUENCE</scope>
</reference>
<comment type="similarity">
    <text evidence="2">Belongs to the polycystin family.</text>
</comment>
<feature type="transmembrane region" description="Helical" evidence="8">
    <location>
        <begin position="304"/>
        <end position="323"/>
    </location>
</feature>
<dbReference type="Gene3D" id="1.10.287.70">
    <property type="match status" value="1"/>
</dbReference>
<dbReference type="InterPro" id="IPR013122">
    <property type="entry name" value="PKD1_2_channel"/>
</dbReference>
<evidence type="ECO:0000256" key="7">
    <source>
        <dbReference type="PIRSR" id="PIRSR603915-2"/>
    </source>
</evidence>
<dbReference type="AlphaFoldDB" id="A0A814UTN2"/>
<evidence type="ECO:0000256" key="4">
    <source>
        <dbReference type="ARBA" id="ARBA00022989"/>
    </source>
</evidence>
<evidence type="ECO:0000259" key="9">
    <source>
        <dbReference type="Pfam" id="PF08016"/>
    </source>
</evidence>
<organism evidence="11 12">
    <name type="scientific">Adineta steineri</name>
    <dbReference type="NCBI Taxonomy" id="433720"/>
    <lineage>
        <taxon>Eukaryota</taxon>
        <taxon>Metazoa</taxon>
        <taxon>Spiralia</taxon>
        <taxon>Gnathifera</taxon>
        <taxon>Rotifera</taxon>
        <taxon>Eurotatoria</taxon>
        <taxon>Bdelloidea</taxon>
        <taxon>Adinetida</taxon>
        <taxon>Adinetidae</taxon>
        <taxon>Adineta</taxon>
    </lineage>
</organism>
<dbReference type="GO" id="GO:0005262">
    <property type="term" value="F:calcium channel activity"/>
    <property type="evidence" value="ECO:0007669"/>
    <property type="project" value="TreeGrafter"/>
</dbReference>
<evidence type="ECO:0000256" key="3">
    <source>
        <dbReference type="ARBA" id="ARBA00022692"/>
    </source>
</evidence>
<feature type="domain" description="Polycystin" evidence="10">
    <location>
        <begin position="50"/>
        <end position="258"/>
    </location>
</feature>
<evidence type="ECO:0000313" key="11">
    <source>
        <dbReference type="EMBL" id="CAF1180393.1"/>
    </source>
</evidence>